<keyword evidence="2 5" id="KW-0812">Transmembrane</keyword>
<evidence type="ECO:0000313" key="7">
    <source>
        <dbReference type="EMBL" id="HHQ80451.1"/>
    </source>
</evidence>
<dbReference type="Pfam" id="PF00924">
    <property type="entry name" value="MS_channel_2nd"/>
    <property type="match status" value="1"/>
</dbReference>
<dbReference type="SUPFAM" id="SSF50182">
    <property type="entry name" value="Sm-like ribonucleoproteins"/>
    <property type="match status" value="1"/>
</dbReference>
<dbReference type="GO" id="GO:0008381">
    <property type="term" value="F:mechanosensitive monoatomic ion channel activity"/>
    <property type="evidence" value="ECO:0007669"/>
    <property type="project" value="InterPro"/>
</dbReference>
<dbReference type="Gene3D" id="2.30.30.60">
    <property type="match status" value="1"/>
</dbReference>
<accession>A0A7J3ZK13</accession>
<name>A0A7J3ZK13_9CREN</name>
<feature type="transmembrane region" description="Helical" evidence="5">
    <location>
        <begin position="70"/>
        <end position="97"/>
    </location>
</feature>
<dbReference type="InterPro" id="IPR045275">
    <property type="entry name" value="MscS_archaea/bacteria_type"/>
</dbReference>
<organism evidence="7">
    <name type="scientific">Fervidicoccus fontis</name>
    <dbReference type="NCBI Taxonomy" id="683846"/>
    <lineage>
        <taxon>Archaea</taxon>
        <taxon>Thermoproteota</taxon>
        <taxon>Thermoprotei</taxon>
        <taxon>Fervidicoccales</taxon>
        <taxon>Fervidicoccaceae</taxon>
        <taxon>Fervidicoccus</taxon>
    </lineage>
</organism>
<evidence type="ECO:0000256" key="5">
    <source>
        <dbReference type="SAM" id="Phobius"/>
    </source>
</evidence>
<dbReference type="EMBL" id="DRZC01000040">
    <property type="protein sequence ID" value="HHQ80451.1"/>
    <property type="molecule type" value="Genomic_DNA"/>
</dbReference>
<proteinExistence type="predicted"/>
<dbReference type="GO" id="GO:0016020">
    <property type="term" value="C:membrane"/>
    <property type="evidence" value="ECO:0007669"/>
    <property type="project" value="UniProtKB-SubCell"/>
</dbReference>
<dbReference type="InterPro" id="IPR006685">
    <property type="entry name" value="MscS_channel_2nd"/>
</dbReference>
<protein>
    <submittedName>
        <fullName evidence="7">Mechanosensitive ion channel</fullName>
    </submittedName>
</protein>
<feature type="domain" description="Mechanosensitive ion channel MscS" evidence="6">
    <location>
        <begin position="88"/>
        <end position="148"/>
    </location>
</feature>
<dbReference type="PANTHER" id="PTHR30221">
    <property type="entry name" value="SMALL-CONDUCTANCE MECHANOSENSITIVE CHANNEL"/>
    <property type="match status" value="1"/>
</dbReference>
<evidence type="ECO:0000256" key="3">
    <source>
        <dbReference type="ARBA" id="ARBA00022989"/>
    </source>
</evidence>
<reference evidence="7" key="1">
    <citation type="journal article" date="2020" name="mSystems">
        <title>Genome- and Community-Level Interaction Insights into Carbon Utilization and Element Cycling Functions of Hydrothermarchaeota in Hydrothermal Sediment.</title>
        <authorList>
            <person name="Zhou Z."/>
            <person name="Liu Y."/>
            <person name="Xu W."/>
            <person name="Pan J."/>
            <person name="Luo Z.H."/>
            <person name="Li M."/>
        </authorList>
    </citation>
    <scope>NUCLEOTIDE SEQUENCE [LARGE SCALE GENOMIC DNA]</scope>
    <source>
        <strain evidence="7">SpSt-1116</strain>
    </source>
</reference>
<sequence length="249" mass="27862">MMHQVLASLIVLAAVLLLLVAAASKLRRVARREEIPQPSLHLLKKSLIAVALTFIALAELYIFTSHMSFLAALLALLAVVVALSWKVLSLLFAYFVVTLSKHIAPGEYVEINGIRGRVRSVGLFHTTIRTDDDDIVTIPNTKLLEHTVRYIGDERTLILKLHVDIGSLEALKDIEEKIHSALTERFRHASRSGEYELYLEGIESKKATLLLKARYLGLHEREPVINSLLKALTEELEEYAPKIEVVRGG</sequence>
<keyword evidence="3 5" id="KW-1133">Transmembrane helix</keyword>
<dbReference type="PANTHER" id="PTHR30221:SF1">
    <property type="entry name" value="SMALL-CONDUCTANCE MECHANOSENSITIVE CHANNEL"/>
    <property type="match status" value="1"/>
</dbReference>
<gene>
    <name evidence="7" type="ORF">ENM78_03200</name>
</gene>
<comment type="caution">
    <text evidence="7">The sequence shown here is derived from an EMBL/GenBank/DDBJ whole genome shotgun (WGS) entry which is preliminary data.</text>
</comment>
<keyword evidence="4 5" id="KW-0472">Membrane</keyword>
<feature type="transmembrane region" description="Helical" evidence="5">
    <location>
        <begin position="46"/>
        <end position="63"/>
    </location>
</feature>
<evidence type="ECO:0000256" key="1">
    <source>
        <dbReference type="ARBA" id="ARBA00004370"/>
    </source>
</evidence>
<dbReference type="InterPro" id="IPR023408">
    <property type="entry name" value="MscS_beta-dom_sf"/>
</dbReference>
<dbReference type="AlphaFoldDB" id="A0A7J3ZK13"/>
<evidence type="ECO:0000256" key="4">
    <source>
        <dbReference type="ARBA" id="ARBA00023136"/>
    </source>
</evidence>
<dbReference type="InterPro" id="IPR010920">
    <property type="entry name" value="LSM_dom_sf"/>
</dbReference>
<evidence type="ECO:0000259" key="6">
    <source>
        <dbReference type="Pfam" id="PF00924"/>
    </source>
</evidence>
<comment type="subcellular location">
    <subcellularLocation>
        <location evidence="1">Membrane</location>
    </subcellularLocation>
</comment>
<evidence type="ECO:0000256" key="2">
    <source>
        <dbReference type="ARBA" id="ARBA00022692"/>
    </source>
</evidence>